<dbReference type="OrthoDB" id="4061338at2759"/>
<evidence type="ECO:0000256" key="4">
    <source>
        <dbReference type="ARBA" id="ARBA00022490"/>
    </source>
</evidence>
<evidence type="ECO:0000256" key="7">
    <source>
        <dbReference type="ARBA" id="ARBA00023163"/>
    </source>
</evidence>
<keyword evidence="7" id="KW-0804">Transcription</keyword>
<dbReference type="HOGENOM" id="CLU_098759_0_0_1"/>
<evidence type="ECO:0008006" key="12">
    <source>
        <dbReference type="Google" id="ProtNLM"/>
    </source>
</evidence>
<dbReference type="KEGG" id="ncs:NCAS_0A04690"/>
<accession>G0V6D5</accession>
<evidence type="ECO:0000256" key="3">
    <source>
        <dbReference type="ARBA" id="ARBA00006922"/>
    </source>
</evidence>
<dbReference type="GO" id="GO:0005737">
    <property type="term" value="C:cytoplasm"/>
    <property type="evidence" value="ECO:0007669"/>
    <property type="project" value="UniProtKB-SubCell"/>
</dbReference>
<feature type="region of interest" description="Disordered" evidence="9">
    <location>
        <begin position="166"/>
        <end position="194"/>
    </location>
</feature>
<dbReference type="STRING" id="1064592.G0V6D5"/>
<comment type="similarity">
    <text evidence="3">Belongs to the WHI5/NRM1 family.</text>
</comment>
<reference key="2">
    <citation type="submission" date="2011-08" db="EMBL/GenBank/DDBJ databases">
        <title>Genome sequence of Naumovozyma castellii.</title>
        <authorList>
            <person name="Gordon J.L."/>
            <person name="Armisen D."/>
            <person name="Proux-Wera E."/>
            <person name="OhEigeartaigh S.S."/>
            <person name="Byrne K.P."/>
            <person name="Wolfe K.H."/>
        </authorList>
    </citation>
    <scope>NUCLEOTIDE SEQUENCE</scope>
    <source>
        <strain>Type strain:CBS 4309</strain>
    </source>
</reference>
<dbReference type="Proteomes" id="UP000001640">
    <property type="component" value="Chromosome 1"/>
</dbReference>
<proteinExistence type="inferred from homology"/>
<dbReference type="RefSeq" id="XP_003673414.1">
    <property type="nucleotide sequence ID" value="XM_003673366.1"/>
</dbReference>
<dbReference type="GO" id="GO:0000122">
    <property type="term" value="P:negative regulation of transcription by RNA polymerase II"/>
    <property type="evidence" value="ECO:0007669"/>
    <property type="project" value="EnsemblFungi"/>
</dbReference>
<reference evidence="10 11" key="1">
    <citation type="journal article" date="2011" name="Proc. Natl. Acad. Sci. U.S.A.">
        <title>Evolutionary erosion of yeast sex chromosomes by mating-type switching accidents.</title>
        <authorList>
            <person name="Gordon J.L."/>
            <person name="Armisen D."/>
            <person name="Proux-Wera E."/>
            <person name="Oheigeartaigh S.S."/>
            <person name="Byrne K.P."/>
            <person name="Wolfe K.H."/>
        </authorList>
    </citation>
    <scope>NUCLEOTIDE SEQUENCE [LARGE SCALE GENOMIC DNA]</scope>
    <source>
        <strain evidence="11">ATCC 76901 / BCRC 22586 / CBS 4309 / NBRC 1992 / NRRL Y-12630</strain>
    </source>
</reference>
<comment type="subcellular location">
    <subcellularLocation>
        <location evidence="2">Cytoplasm</location>
    </subcellularLocation>
    <subcellularLocation>
        <location evidence="1">Nucleus</location>
    </subcellularLocation>
</comment>
<dbReference type="InParanoid" id="G0V6D5"/>
<evidence type="ECO:0000256" key="5">
    <source>
        <dbReference type="ARBA" id="ARBA00022491"/>
    </source>
</evidence>
<dbReference type="GO" id="GO:0030907">
    <property type="term" value="C:MBF transcription complex"/>
    <property type="evidence" value="ECO:0007669"/>
    <property type="project" value="EnsemblFungi"/>
</dbReference>
<evidence type="ECO:0000256" key="1">
    <source>
        <dbReference type="ARBA" id="ARBA00004123"/>
    </source>
</evidence>
<dbReference type="eggNOG" id="ENOG502S72A">
    <property type="taxonomic scope" value="Eukaryota"/>
</dbReference>
<name>G0V6D5_NAUCA</name>
<dbReference type="AlphaFoldDB" id="G0V6D5"/>
<evidence type="ECO:0000256" key="2">
    <source>
        <dbReference type="ARBA" id="ARBA00004496"/>
    </source>
</evidence>
<dbReference type="GO" id="GO:0000082">
    <property type="term" value="P:G1/S transition of mitotic cell cycle"/>
    <property type="evidence" value="ECO:0007669"/>
    <property type="project" value="EnsemblFungi"/>
</dbReference>
<protein>
    <recommendedName>
        <fullName evidence="12">Transcription factor NRM1</fullName>
    </recommendedName>
</protein>
<keyword evidence="11" id="KW-1185">Reference proteome</keyword>
<evidence type="ECO:0000313" key="10">
    <source>
        <dbReference type="EMBL" id="CCC67027.1"/>
    </source>
</evidence>
<dbReference type="GO" id="GO:0140297">
    <property type="term" value="F:DNA-binding transcription factor binding"/>
    <property type="evidence" value="ECO:0007669"/>
    <property type="project" value="EnsemblFungi"/>
</dbReference>
<keyword evidence="5" id="KW-0678">Repressor</keyword>
<evidence type="ECO:0000313" key="11">
    <source>
        <dbReference type="Proteomes" id="UP000001640"/>
    </source>
</evidence>
<dbReference type="EMBL" id="HE576752">
    <property type="protein sequence ID" value="CCC67027.1"/>
    <property type="molecule type" value="Genomic_DNA"/>
</dbReference>
<evidence type="ECO:0000256" key="8">
    <source>
        <dbReference type="ARBA" id="ARBA00023242"/>
    </source>
</evidence>
<dbReference type="FunCoup" id="G0V6D5">
    <property type="interactions" value="100"/>
</dbReference>
<sequence>MSFDTQRAPLGEYSGSRLNKLHTTGLMDTLPGISGVTTSLPSLKSLIKVPKTPFEEIANRPIPFLHPMPGLRTDQLQISKFPPIVIQSQPLSPISGPDETLKDFKDLTDTLKIRLQFALYKFNTKQTMLKFKQIKKQHESRLLKAKTSSKSNSINKKRKLVVSHGNYKTPARSKSNPKHLEHTAPFSASSSHNTGLSVSRETVFSLDSNSQSFLSANNNTTTTNVTPIRSQKILKIHKQETPVNVKAAKSLLHLFTSNNNNNC</sequence>
<dbReference type="Pfam" id="PF08528">
    <property type="entry name" value="Whi5"/>
    <property type="match status" value="1"/>
</dbReference>
<evidence type="ECO:0000256" key="6">
    <source>
        <dbReference type="ARBA" id="ARBA00023015"/>
    </source>
</evidence>
<dbReference type="InterPro" id="IPR013734">
    <property type="entry name" value="TF_Nrm1/Whi5"/>
</dbReference>
<gene>
    <name evidence="10" type="primary">NCAS0A04690</name>
    <name evidence="10" type="ordered locus">NCAS_0A04690</name>
</gene>
<organism evidence="10 11">
    <name type="scientific">Naumovozyma castellii</name>
    <name type="common">Yeast</name>
    <name type="synonym">Saccharomyces castellii</name>
    <dbReference type="NCBI Taxonomy" id="27288"/>
    <lineage>
        <taxon>Eukaryota</taxon>
        <taxon>Fungi</taxon>
        <taxon>Dikarya</taxon>
        <taxon>Ascomycota</taxon>
        <taxon>Saccharomycotina</taxon>
        <taxon>Saccharomycetes</taxon>
        <taxon>Saccharomycetales</taxon>
        <taxon>Saccharomycetaceae</taxon>
        <taxon>Naumovozyma</taxon>
    </lineage>
</organism>
<keyword evidence="4" id="KW-0963">Cytoplasm</keyword>
<keyword evidence="8" id="KW-0539">Nucleus</keyword>
<dbReference type="GeneID" id="96900512"/>
<keyword evidence="6" id="KW-0805">Transcription regulation</keyword>
<dbReference type="OMA" id="QFAYYKY"/>
<evidence type="ECO:0000256" key="9">
    <source>
        <dbReference type="SAM" id="MobiDB-lite"/>
    </source>
</evidence>